<dbReference type="PANTHER" id="PTHR33164:SF64">
    <property type="entry name" value="TRANSCRIPTIONAL REGULATOR SLYA"/>
    <property type="match status" value="1"/>
</dbReference>
<reference evidence="5 6" key="1">
    <citation type="submission" date="2020-01" db="EMBL/GenBank/DDBJ databases">
        <title>Microvirga sp. nov., an arsenate reduction bacterium isolated from Tibet hotspring sediments.</title>
        <authorList>
            <person name="Yuan C.-G."/>
        </authorList>
    </citation>
    <scope>NUCLEOTIDE SEQUENCE [LARGE SCALE GENOMIC DNA]</scope>
    <source>
        <strain evidence="5 6">SYSU G3D203</strain>
    </source>
</reference>
<proteinExistence type="predicted"/>
<keyword evidence="1" id="KW-0805">Transcription regulation</keyword>
<feature type="domain" description="HTH marR-type" evidence="4">
    <location>
        <begin position="4"/>
        <end position="136"/>
    </location>
</feature>
<protein>
    <submittedName>
        <fullName evidence="5">Transcriptional regulator SlyA</fullName>
    </submittedName>
</protein>
<organism evidence="5 6">
    <name type="scientific">Microvirga arsenatis</name>
    <dbReference type="NCBI Taxonomy" id="2692265"/>
    <lineage>
        <taxon>Bacteria</taxon>
        <taxon>Pseudomonadati</taxon>
        <taxon>Pseudomonadota</taxon>
        <taxon>Alphaproteobacteria</taxon>
        <taxon>Hyphomicrobiales</taxon>
        <taxon>Methylobacteriaceae</taxon>
        <taxon>Microvirga</taxon>
    </lineage>
</organism>
<dbReference type="RefSeq" id="WP_161725605.1">
    <property type="nucleotide sequence ID" value="NZ_JAAAXI010000022.1"/>
</dbReference>
<dbReference type="PROSITE" id="PS01117">
    <property type="entry name" value="HTH_MARR_1"/>
    <property type="match status" value="1"/>
</dbReference>
<dbReference type="Pfam" id="PF12802">
    <property type="entry name" value="MarR_2"/>
    <property type="match status" value="1"/>
</dbReference>
<sequence>MTEDVEFAMELGKVARRWRTRLDSRLRARGLTQARWVALLALSRADGLTQRDLAATLGVEGPTLVRILDGLEAQGLIERQSCPDDRRAKRVRLTEAADPVLREIRKIADATRRELLEGIATDDLSVARRVLALIAERLEQTE</sequence>
<dbReference type="InterPro" id="IPR023187">
    <property type="entry name" value="Tscrpt_reg_MarR-type_CS"/>
</dbReference>
<name>A0ABW9Z3B5_9HYPH</name>
<evidence type="ECO:0000313" key="6">
    <source>
        <dbReference type="Proteomes" id="UP000818323"/>
    </source>
</evidence>
<gene>
    <name evidence="5" type="primary">slyA</name>
    <name evidence="5" type="ORF">GR303_21065</name>
</gene>
<keyword evidence="3" id="KW-0804">Transcription</keyword>
<dbReference type="EMBL" id="JAAAXJ010000019">
    <property type="protein sequence ID" value="NBJ26833.1"/>
    <property type="molecule type" value="Genomic_DNA"/>
</dbReference>
<dbReference type="InterPro" id="IPR039422">
    <property type="entry name" value="MarR/SlyA-like"/>
</dbReference>
<accession>A0ABW9Z3B5</accession>
<dbReference type="PRINTS" id="PR00598">
    <property type="entry name" value="HTHMARR"/>
</dbReference>
<dbReference type="PROSITE" id="PS50995">
    <property type="entry name" value="HTH_MARR_2"/>
    <property type="match status" value="1"/>
</dbReference>
<dbReference type="SUPFAM" id="SSF46785">
    <property type="entry name" value="Winged helix' DNA-binding domain"/>
    <property type="match status" value="1"/>
</dbReference>
<dbReference type="NCBIfam" id="NF002926">
    <property type="entry name" value="PRK03573.1"/>
    <property type="match status" value="1"/>
</dbReference>
<dbReference type="Gene3D" id="1.10.10.10">
    <property type="entry name" value="Winged helix-like DNA-binding domain superfamily/Winged helix DNA-binding domain"/>
    <property type="match status" value="1"/>
</dbReference>
<evidence type="ECO:0000256" key="1">
    <source>
        <dbReference type="ARBA" id="ARBA00023015"/>
    </source>
</evidence>
<dbReference type="InterPro" id="IPR000835">
    <property type="entry name" value="HTH_MarR-typ"/>
</dbReference>
<keyword evidence="6" id="KW-1185">Reference proteome</keyword>
<comment type="caution">
    <text evidence="5">The sequence shown here is derived from an EMBL/GenBank/DDBJ whole genome shotgun (WGS) entry which is preliminary data.</text>
</comment>
<evidence type="ECO:0000259" key="4">
    <source>
        <dbReference type="PROSITE" id="PS50995"/>
    </source>
</evidence>
<dbReference type="PANTHER" id="PTHR33164">
    <property type="entry name" value="TRANSCRIPTIONAL REGULATOR, MARR FAMILY"/>
    <property type="match status" value="1"/>
</dbReference>
<dbReference type="SMART" id="SM00347">
    <property type="entry name" value="HTH_MARR"/>
    <property type="match status" value="1"/>
</dbReference>
<evidence type="ECO:0000256" key="3">
    <source>
        <dbReference type="ARBA" id="ARBA00023163"/>
    </source>
</evidence>
<evidence type="ECO:0000256" key="2">
    <source>
        <dbReference type="ARBA" id="ARBA00023125"/>
    </source>
</evidence>
<keyword evidence="2" id="KW-0238">DNA-binding</keyword>
<dbReference type="InterPro" id="IPR036390">
    <property type="entry name" value="WH_DNA-bd_sf"/>
</dbReference>
<dbReference type="InterPro" id="IPR036388">
    <property type="entry name" value="WH-like_DNA-bd_sf"/>
</dbReference>
<dbReference type="Proteomes" id="UP000818323">
    <property type="component" value="Unassembled WGS sequence"/>
</dbReference>
<evidence type="ECO:0000313" key="5">
    <source>
        <dbReference type="EMBL" id="NBJ26833.1"/>
    </source>
</evidence>